<dbReference type="CDD" id="cd06222">
    <property type="entry name" value="RNase_H_like"/>
    <property type="match status" value="1"/>
</dbReference>
<dbReference type="InterPro" id="IPR036397">
    <property type="entry name" value="RNaseH_sf"/>
</dbReference>
<evidence type="ECO:0000259" key="1">
    <source>
        <dbReference type="PROSITE" id="PS50879"/>
    </source>
</evidence>
<name>A0AAF0V3S1_SOLVR</name>
<dbReference type="EMBL" id="CP133623">
    <property type="protein sequence ID" value="WMV57985.1"/>
    <property type="molecule type" value="Genomic_DNA"/>
</dbReference>
<dbReference type="Pfam" id="PF13456">
    <property type="entry name" value="RVT_3"/>
    <property type="match status" value="1"/>
</dbReference>
<dbReference type="SUPFAM" id="SSF53098">
    <property type="entry name" value="Ribonuclease H-like"/>
    <property type="match status" value="1"/>
</dbReference>
<evidence type="ECO:0000313" key="2">
    <source>
        <dbReference type="EMBL" id="WMV57985.1"/>
    </source>
</evidence>
<dbReference type="PROSITE" id="PS50879">
    <property type="entry name" value="RNASE_H_1"/>
    <property type="match status" value="1"/>
</dbReference>
<evidence type="ECO:0000313" key="3">
    <source>
        <dbReference type="Proteomes" id="UP001234989"/>
    </source>
</evidence>
<dbReference type="InterPro" id="IPR053151">
    <property type="entry name" value="RNase_H-like"/>
</dbReference>
<sequence>MYAEACKIGIRTNMEAEIVAILKALRYCKIKKINKVLIETDSLGVIKMIRNEWKIPWNQEEEMEEIQEIIENIQADITHVFREANQLADKLVNEAYTHTGLKQWEKFQQLSGECKSILNADKSGKEREPEAGRTLGRMPIPDWKWNRIAMEFVVCLPKTLTELGTRLDLSTAFHPLIDG</sequence>
<dbReference type="PANTHER" id="PTHR47723:SF24">
    <property type="entry name" value="RNASE H TYPE-1 DOMAIN-CONTAINING PROTEIN"/>
    <property type="match status" value="1"/>
</dbReference>
<dbReference type="InterPro" id="IPR044730">
    <property type="entry name" value="RNase_H-like_dom_plant"/>
</dbReference>
<dbReference type="PANTHER" id="PTHR47723">
    <property type="entry name" value="OS05G0353850 PROTEIN"/>
    <property type="match status" value="1"/>
</dbReference>
<reference evidence="2" key="1">
    <citation type="submission" date="2023-08" db="EMBL/GenBank/DDBJ databases">
        <title>A de novo genome assembly of Solanum verrucosum Schlechtendal, a Mexican diploid species geographically isolated from the other diploid A-genome species in potato relatives.</title>
        <authorList>
            <person name="Hosaka K."/>
        </authorList>
    </citation>
    <scope>NUCLEOTIDE SEQUENCE</scope>
    <source>
        <tissue evidence="2">Young leaves</tissue>
    </source>
</reference>
<gene>
    <name evidence="2" type="ORF">MTR67_051370</name>
</gene>
<accession>A0AAF0V3S1</accession>
<dbReference type="Gene3D" id="3.30.420.10">
    <property type="entry name" value="Ribonuclease H-like superfamily/Ribonuclease H"/>
    <property type="match status" value="1"/>
</dbReference>
<dbReference type="GO" id="GO:0004523">
    <property type="term" value="F:RNA-DNA hybrid ribonuclease activity"/>
    <property type="evidence" value="ECO:0007669"/>
    <property type="project" value="InterPro"/>
</dbReference>
<keyword evidence="3" id="KW-1185">Reference proteome</keyword>
<feature type="domain" description="RNase H type-1" evidence="1">
    <location>
        <begin position="1"/>
        <end position="97"/>
    </location>
</feature>
<proteinExistence type="predicted"/>
<dbReference type="Proteomes" id="UP001234989">
    <property type="component" value="Chromosome 12"/>
</dbReference>
<dbReference type="GO" id="GO:0003676">
    <property type="term" value="F:nucleic acid binding"/>
    <property type="evidence" value="ECO:0007669"/>
    <property type="project" value="InterPro"/>
</dbReference>
<dbReference type="InterPro" id="IPR012337">
    <property type="entry name" value="RNaseH-like_sf"/>
</dbReference>
<organism evidence="2 3">
    <name type="scientific">Solanum verrucosum</name>
    <dbReference type="NCBI Taxonomy" id="315347"/>
    <lineage>
        <taxon>Eukaryota</taxon>
        <taxon>Viridiplantae</taxon>
        <taxon>Streptophyta</taxon>
        <taxon>Embryophyta</taxon>
        <taxon>Tracheophyta</taxon>
        <taxon>Spermatophyta</taxon>
        <taxon>Magnoliopsida</taxon>
        <taxon>eudicotyledons</taxon>
        <taxon>Gunneridae</taxon>
        <taxon>Pentapetalae</taxon>
        <taxon>asterids</taxon>
        <taxon>lamiids</taxon>
        <taxon>Solanales</taxon>
        <taxon>Solanaceae</taxon>
        <taxon>Solanoideae</taxon>
        <taxon>Solaneae</taxon>
        <taxon>Solanum</taxon>
    </lineage>
</organism>
<dbReference type="AlphaFoldDB" id="A0AAF0V3S1"/>
<dbReference type="InterPro" id="IPR002156">
    <property type="entry name" value="RNaseH_domain"/>
</dbReference>
<protein>
    <recommendedName>
        <fullName evidence="1">RNase H type-1 domain-containing protein</fullName>
    </recommendedName>
</protein>